<dbReference type="AlphaFoldDB" id="A0A853KW23"/>
<protein>
    <submittedName>
        <fullName evidence="2">Uncharacterized protein</fullName>
    </submittedName>
</protein>
<dbReference type="RefSeq" id="WP_064782211.1">
    <property type="nucleotide sequence ID" value="NZ_JPVZ01000011.1"/>
</dbReference>
<dbReference type="Proteomes" id="UP000094009">
    <property type="component" value="Unassembled WGS sequence"/>
</dbReference>
<name>A0A853KW23_9PROT</name>
<organism evidence="2 3">
    <name type="scientific">Thalassospira tepidiphila MCCC 1A03514</name>
    <dbReference type="NCBI Taxonomy" id="1177930"/>
    <lineage>
        <taxon>Bacteria</taxon>
        <taxon>Pseudomonadati</taxon>
        <taxon>Pseudomonadota</taxon>
        <taxon>Alphaproteobacteria</taxon>
        <taxon>Rhodospirillales</taxon>
        <taxon>Thalassospiraceae</taxon>
        <taxon>Thalassospira</taxon>
    </lineage>
</organism>
<evidence type="ECO:0000313" key="3">
    <source>
        <dbReference type="Proteomes" id="UP000094009"/>
    </source>
</evidence>
<accession>A0A853KW23</accession>
<evidence type="ECO:0000313" key="2">
    <source>
        <dbReference type="EMBL" id="OAZ08051.1"/>
    </source>
</evidence>
<feature type="region of interest" description="Disordered" evidence="1">
    <location>
        <begin position="1"/>
        <end position="81"/>
    </location>
</feature>
<evidence type="ECO:0000256" key="1">
    <source>
        <dbReference type="SAM" id="MobiDB-lite"/>
    </source>
</evidence>
<feature type="compositionally biased region" description="Low complexity" evidence="1">
    <location>
        <begin position="1"/>
        <end position="20"/>
    </location>
</feature>
<sequence>MTDQAIDAGAGQEAAPAPETTDTENNTAASDDQGGGISLKLPDDGGDAPNPEAGDGKPAEGGEGGEEAPAIPEGYFKLPGDDATDEERAAFRAAIGVPETADGYGDAAEMIKGIEGLPEGYEPTPWLKELAHSQDLPQSAYEALVKREAEGVAQFMAETTKAAEAERKEAAKGLKAKYGDKTAEKMTLGQRALNELGKDFEGFGEFMAKNGLDQHPKFIEFAIRLGEQFGESAFVDGKGADPKAGQSAAQRKYPYMNP</sequence>
<comment type="caution">
    <text evidence="2">The sequence shown here is derived from an EMBL/GenBank/DDBJ whole genome shotgun (WGS) entry which is preliminary data.</text>
</comment>
<feature type="region of interest" description="Disordered" evidence="1">
    <location>
        <begin position="235"/>
        <end position="258"/>
    </location>
</feature>
<dbReference type="EMBL" id="JPVZ01000011">
    <property type="protein sequence ID" value="OAZ08051.1"/>
    <property type="molecule type" value="Genomic_DNA"/>
</dbReference>
<proteinExistence type="predicted"/>
<gene>
    <name evidence="2" type="ORF">TH4_18515</name>
</gene>
<reference evidence="2 3" key="1">
    <citation type="submission" date="2014-07" db="EMBL/GenBank/DDBJ databases">
        <title>Draft genome sequence of Thalassospira tepidiphila 1-1B.</title>
        <authorList>
            <person name="Lai Q."/>
            <person name="Shao Z."/>
        </authorList>
    </citation>
    <scope>NUCLEOTIDE SEQUENCE [LARGE SCALE GENOMIC DNA]</scope>
    <source>
        <strain evidence="2 3">MCCC 1A03514</strain>
    </source>
</reference>